<dbReference type="GO" id="GO:0003984">
    <property type="term" value="F:acetolactate synthase activity"/>
    <property type="evidence" value="ECO:0007669"/>
    <property type="project" value="TreeGrafter"/>
</dbReference>
<dbReference type="GO" id="GO:0000287">
    <property type="term" value="F:magnesium ion binding"/>
    <property type="evidence" value="ECO:0007669"/>
    <property type="project" value="InterPro"/>
</dbReference>
<dbReference type="CDD" id="cd07035">
    <property type="entry name" value="TPP_PYR_POX_like"/>
    <property type="match status" value="1"/>
</dbReference>
<dbReference type="PANTHER" id="PTHR18968">
    <property type="entry name" value="THIAMINE PYROPHOSPHATE ENZYMES"/>
    <property type="match status" value="1"/>
</dbReference>
<dbReference type="PANTHER" id="PTHR18968:SF167">
    <property type="entry name" value="ACETOLACTATE SYNTHASE LARGE SUBUNIT ILVB2-RELATED"/>
    <property type="match status" value="1"/>
</dbReference>
<dbReference type="Gene3D" id="3.40.50.970">
    <property type="match status" value="1"/>
</dbReference>
<dbReference type="HOGENOM" id="CLU_013748_7_1_7"/>
<dbReference type="Pfam" id="PF02776">
    <property type="entry name" value="TPP_enzyme_N"/>
    <property type="match status" value="1"/>
</dbReference>
<dbReference type="GO" id="GO:0050660">
    <property type="term" value="F:flavin adenine dinucleotide binding"/>
    <property type="evidence" value="ECO:0007669"/>
    <property type="project" value="TreeGrafter"/>
</dbReference>
<evidence type="ECO:0008006" key="6">
    <source>
        <dbReference type="Google" id="ProtNLM"/>
    </source>
</evidence>
<dbReference type="InterPro" id="IPR045229">
    <property type="entry name" value="TPP_enz"/>
</dbReference>
<dbReference type="AlphaFoldDB" id="W4MDH6"/>
<dbReference type="GO" id="GO:0009099">
    <property type="term" value="P:L-valine biosynthetic process"/>
    <property type="evidence" value="ECO:0007669"/>
    <property type="project" value="TreeGrafter"/>
</dbReference>
<dbReference type="SUPFAM" id="SSF52467">
    <property type="entry name" value="DHS-like NAD/FAD-binding domain"/>
    <property type="match status" value="1"/>
</dbReference>
<dbReference type="GO" id="GO:0005948">
    <property type="term" value="C:acetolactate synthase complex"/>
    <property type="evidence" value="ECO:0007669"/>
    <property type="project" value="TreeGrafter"/>
</dbReference>
<dbReference type="Gene3D" id="3.40.50.1220">
    <property type="entry name" value="TPP-binding domain"/>
    <property type="match status" value="1"/>
</dbReference>
<dbReference type="SUPFAM" id="SSF52518">
    <property type="entry name" value="Thiamin diphosphate-binding fold (THDP-binding)"/>
    <property type="match status" value="1"/>
</dbReference>
<comment type="caution">
    <text evidence="4">The sequence shown here is derived from an EMBL/GenBank/DDBJ whole genome shotgun (WGS) entry which is preliminary data.</text>
</comment>
<keyword evidence="5" id="KW-1185">Reference proteome</keyword>
<name>W4MDH6_9BACT</name>
<dbReference type="EMBL" id="AZHX01000265">
    <property type="protein sequence ID" value="ETX08240.1"/>
    <property type="molecule type" value="Genomic_DNA"/>
</dbReference>
<protein>
    <recommendedName>
        <fullName evidence="6">Thiamine pyrophosphate enzyme N-terminal TPP-binding domain-containing protein</fullName>
    </recommendedName>
</protein>
<organism evidence="4 5">
    <name type="scientific">Candidatus Entotheonella gemina</name>
    <dbReference type="NCBI Taxonomy" id="1429439"/>
    <lineage>
        <taxon>Bacteria</taxon>
        <taxon>Pseudomonadati</taxon>
        <taxon>Nitrospinota/Tectimicrobiota group</taxon>
        <taxon>Candidatus Tectimicrobiota</taxon>
        <taxon>Candidatus Entotheonellia</taxon>
        <taxon>Candidatus Entotheonellales</taxon>
        <taxon>Candidatus Entotheonellaceae</taxon>
        <taxon>Candidatus Entotheonella</taxon>
    </lineage>
</organism>
<accession>W4MDH6</accession>
<evidence type="ECO:0000256" key="1">
    <source>
        <dbReference type="ARBA" id="ARBA00007812"/>
    </source>
</evidence>
<sequence>MNTAQAIVQMLCHQGIDCLFCLPGVQNDPFFDALYERQDTIQPIHARHEQGTAYMALGAALATGKPQAYCVVPGPGFLNSTAALSTAYAANAKVLALVGQIPSNTIGKGYGLLHEIPDQLGMLKSLTKWATRIEHPNQAGPQTREAFRQMLSGRPCPVGLECPMDLWTQATSTELDTSPITVDAPPIDDDAIREAARKLGQAANPLIVVGGGALDASEEVKALAELLQAPVVALRNGRGVLDNRHELSHTLPAGHVLWR</sequence>
<evidence type="ECO:0000259" key="3">
    <source>
        <dbReference type="Pfam" id="PF02776"/>
    </source>
</evidence>
<feature type="domain" description="Thiamine pyrophosphate enzyme N-terminal TPP-binding" evidence="3">
    <location>
        <begin position="1"/>
        <end position="120"/>
    </location>
</feature>
<feature type="non-terminal residue" evidence="4">
    <location>
        <position position="259"/>
    </location>
</feature>
<comment type="similarity">
    <text evidence="1">Belongs to the TPP enzyme family.</text>
</comment>
<evidence type="ECO:0000259" key="2">
    <source>
        <dbReference type="Pfam" id="PF00205"/>
    </source>
</evidence>
<feature type="domain" description="Thiamine pyrophosphate enzyme central" evidence="2">
    <location>
        <begin position="192"/>
        <end position="248"/>
    </location>
</feature>
<dbReference type="InterPro" id="IPR012001">
    <property type="entry name" value="Thiamin_PyroP_enz_TPP-bd_dom"/>
</dbReference>
<reference evidence="4 5" key="1">
    <citation type="journal article" date="2014" name="Nature">
        <title>An environmental bacterial taxon with a large and distinct metabolic repertoire.</title>
        <authorList>
            <person name="Wilson M.C."/>
            <person name="Mori T."/>
            <person name="Ruckert C."/>
            <person name="Uria A.R."/>
            <person name="Helf M.J."/>
            <person name="Takada K."/>
            <person name="Gernert C."/>
            <person name="Steffens U.A."/>
            <person name="Heycke N."/>
            <person name="Schmitt S."/>
            <person name="Rinke C."/>
            <person name="Helfrich E.J."/>
            <person name="Brachmann A.O."/>
            <person name="Gurgui C."/>
            <person name="Wakimoto T."/>
            <person name="Kracht M."/>
            <person name="Crusemann M."/>
            <person name="Hentschel U."/>
            <person name="Abe I."/>
            <person name="Matsunaga S."/>
            <person name="Kalinowski J."/>
            <person name="Takeyama H."/>
            <person name="Piel J."/>
        </authorList>
    </citation>
    <scope>NUCLEOTIDE SEQUENCE [LARGE SCALE GENOMIC DNA]</scope>
    <source>
        <strain evidence="5">TSY2</strain>
    </source>
</reference>
<dbReference type="InterPro" id="IPR012000">
    <property type="entry name" value="Thiamin_PyroP_enz_cen_dom"/>
</dbReference>
<dbReference type="InterPro" id="IPR029035">
    <property type="entry name" value="DHS-like_NAD/FAD-binding_dom"/>
</dbReference>
<evidence type="ECO:0000313" key="5">
    <source>
        <dbReference type="Proteomes" id="UP000019140"/>
    </source>
</evidence>
<dbReference type="InterPro" id="IPR029061">
    <property type="entry name" value="THDP-binding"/>
</dbReference>
<evidence type="ECO:0000313" key="4">
    <source>
        <dbReference type="EMBL" id="ETX08240.1"/>
    </source>
</evidence>
<dbReference type="Pfam" id="PF00205">
    <property type="entry name" value="TPP_enzyme_M"/>
    <property type="match status" value="1"/>
</dbReference>
<proteinExistence type="inferred from homology"/>
<gene>
    <name evidence="4" type="ORF">ETSY2_06515</name>
</gene>
<dbReference type="GO" id="GO:0009097">
    <property type="term" value="P:isoleucine biosynthetic process"/>
    <property type="evidence" value="ECO:0007669"/>
    <property type="project" value="TreeGrafter"/>
</dbReference>
<dbReference type="GO" id="GO:0030976">
    <property type="term" value="F:thiamine pyrophosphate binding"/>
    <property type="evidence" value="ECO:0007669"/>
    <property type="project" value="InterPro"/>
</dbReference>
<dbReference type="Proteomes" id="UP000019140">
    <property type="component" value="Unassembled WGS sequence"/>
</dbReference>